<dbReference type="Proteomes" id="UP001589747">
    <property type="component" value="Unassembled WGS sequence"/>
</dbReference>
<organism evidence="1 2">
    <name type="scientific">Paenibacillus aurantiacus</name>
    <dbReference type="NCBI Taxonomy" id="1936118"/>
    <lineage>
        <taxon>Bacteria</taxon>
        <taxon>Bacillati</taxon>
        <taxon>Bacillota</taxon>
        <taxon>Bacilli</taxon>
        <taxon>Bacillales</taxon>
        <taxon>Paenibacillaceae</taxon>
        <taxon>Paenibacillus</taxon>
    </lineage>
</organism>
<sequence>MLTFEQKLDVCSSFPELVRKDVSLGRINFQFEDSLYDKKNVVYHLHRNGNGYIYAGMVEGASVDDKGFLNLRDLSEDEIRSWIEKSIASLSVREEEPEVPSKRKRKRAKEQTWTNADNQQLLLKHEDELWYIYSGLNLESAFETLEEAETYLAEEGFSPAG</sequence>
<evidence type="ECO:0000313" key="1">
    <source>
        <dbReference type="EMBL" id="MFB9328560.1"/>
    </source>
</evidence>
<name>A0ABV5KUK4_9BACL</name>
<gene>
    <name evidence="1" type="ORF">ACFFSY_21715</name>
</gene>
<evidence type="ECO:0000313" key="2">
    <source>
        <dbReference type="Proteomes" id="UP001589747"/>
    </source>
</evidence>
<accession>A0ABV5KUK4</accession>
<protein>
    <submittedName>
        <fullName evidence="1">Uncharacterized protein</fullName>
    </submittedName>
</protein>
<keyword evidence="2" id="KW-1185">Reference proteome</keyword>
<dbReference type="EMBL" id="JBHMDO010000034">
    <property type="protein sequence ID" value="MFB9328560.1"/>
    <property type="molecule type" value="Genomic_DNA"/>
</dbReference>
<comment type="caution">
    <text evidence="1">The sequence shown here is derived from an EMBL/GenBank/DDBJ whole genome shotgun (WGS) entry which is preliminary data.</text>
</comment>
<proteinExistence type="predicted"/>
<reference evidence="1 2" key="1">
    <citation type="submission" date="2024-09" db="EMBL/GenBank/DDBJ databases">
        <authorList>
            <person name="Sun Q."/>
            <person name="Mori K."/>
        </authorList>
    </citation>
    <scope>NUCLEOTIDE SEQUENCE [LARGE SCALE GENOMIC DNA]</scope>
    <source>
        <strain evidence="1 2">TISTR 2452</strain>
    </source>
</reference>
<dbReference type="RefSeq" id="WP_377497993.1">
    <property type="nucleotide sequence ID" value="NZ_JBHMDO010000034.1"/>
</dbReference>